<evidence type="ECO:0000256" key="8">
    <source>
        <dbReference type="SAM" id="Phobius"/>
    </source>
</evidence>
<keyword evidence="6 8" id="KW-0472">Membrane</keyword>
<keyword evidence="3 9" id="KW-0808">Transferase</keyword>
<feature type="transmembrane region" description="Helical" evidence="8">
    <location>
        <begin position="256"/>
        <end position="283"/>
    </location>
</feature>
<reference evidence="9 10" key="1">
    <citation type="submission" date="2016-10" db="EMBL/GenBank/DDBJ databases">
        <authorList>
            <person name="de Groot N.N."/>
        </authorList>
    </citation>
    <scope>NUCLEOTIDE SEQUENCE [LARGE SCALE GENOMIC DNA]</scope>
    <source>
        <strain evidence="9 10">CGMCC 1.9159</strain>
    </source>
</reference>
<dbReference type="EMBL" id="FNGP01000003">
    <property type="protein sequence ID" value="SDL51322.1"/>
    <property type="molecule type" value="Genomic_DNA"/>
</dbReference>
<dbReference type="GO" id="GO:0016020">
    <property type="term" value="C:membrane"/>
    <property type="evidence" value="ECO:0007669"/>
    <property type="project" value="UniProtKB-SubCell"/>
</dbReference>
<feature type="transmembrane region" description="Helical" evidence="8">
    <location>
        <begin position="402"/>
        <end position="422"/>
    </location>
</feature>
<dbReference type="OrthoDB" id="5242303at2"/>
<comment type="subcellular location">
    <subcellularLocation>
        <location evidence="1">Membrane</location>
        <topology evidence="1">Multi-pass membrane protein</topology>
    </subcellularLocation>
</comment>
<dbReference type="RefSeq" id="WP_093251110.1">
    <property type="nucleotide sequence ID" value="NZ_FNGP01000003.1"/>
</dbReference>
<protein>
    <submittedName>
        <fullName evidence="9">Alpha-1,6-mannosyltransferase</fullName>
    </submittedName>
</protein>
<evidence type="ECO:0000256" key="5">
    <source>
        <dbReference type="ARBA" id="ARBA00022989"/>
    </source>
</evidence>
<dbReference type="STRING" id="686624.SAMN04488242_1748"/>
<dbReference type="Proteomes" id="UP000199475">
    <property type="component" value="Unassembled WGS sequence"/>
</dbReference>
<dbReference type="Pfam" id="PF26314">
    <property type="entry name" value="MptA_B_family"/>
    <property type="match status" value="1"/>
</dbReference>
<evidence type="ECO:0000256" key="4">
    <source>
        <dbReference type="ARBA" id="ARBA00022692"/>
    </source>
</evidence>
<feature type="transmembrane region" description="Helical" evidence="8">
    <location>
        <begin position="181"/>
        <end position="203"/>
    </location>
</feature>
<dbReference type="GO" id="GO:0016757">
    <property type="term" value="F:glycosyltransferase activity"/>
    <property type="evidence" value="ECO:0007669"/>
    <property type="project" value="UniProtKB-KW"/>
</dbReference>
<feature type="transmembrane region" description="Helical" evidence="8">
    <location>
        <begin position="97"/>
        <end position="114"/>
    </location>
</feature>
<evidence type="ECO:0000256" key="7">
    <source>
        <dbReference type="ARBA" id="ARBA00043987"/>
    </source>
</evidence>
<evidence type="ECO:0000313" key="10">
    <source>
        <dbReference type="Proteomes" id="UP000199475"/>
    </source>
</evidence>
<feature type="transmembrane region" description="Helical" evidence="8">
    <location>
        <begin position="20"/>
        <end position="39"/>
    </location>
</feature>
<organism evidence="9 10">
    <name type="scientific">Tessaracoccus oleiagri</name>
    <dbReference type="NCBI Taxonomy" id="686624"/>
    <lineage>
        <taxon>Bacteria</taxon>
        <taxon>Bacillati</taxon>
        <taxon>Actinomycetota</taxon>
        <taxon>Actinomycetes</taxon>
        <taxon>Propionibacteriales</taxon>
        <taxon>Propionibacteriaceae</taxon>
        <taxon>Tessaracoccus</taxon>
    </lineage>
</organism>
<evidence type="ECO:0000256" key="6">
    <source>
        <dbReference type="ARBA" id="ARBA00023136"/>
    </source>
</evidence>
<feature type="transmembrane region" description="Helical" evidence="8">
    <location>
        <begin position="304"/>
        <end position="328"/>
    </location>
</feature>
<name>A0A1G9KNN3_9ACTN</name>
<dbReference type="AlphaFoldDB" id="A0A1G9KNN3"/>
<keyword evidence="10" id="KW-1185">Reference proteome</keyword>
<feature type="transmembrane region" description="Helical" evidence="8">
    <location>
        <begin position="369"/>
        <end position="390"/>
    </location>
</feature>
<evidence type="ECO:0000313" key="9">
    <source>
        <dbReference type="EMBL" id="SDL51322.1"/>
    </source>
</evidence>
<keyword evidence="5 8" id="KW-1133">Transmembrane helix</keyword>
<feature type="transmembrane region" description="Helical" evidence="8">
    <location>
        <begin position="434"/>
        <end position="450"/>
    </location>
</feature>
<accession>A0A1G9KNN3</accession>
<dbReference type="NCBIfam" id="NF038066">
    <property type="entry name" value="MptB"/>
    <property type="match status" value="1"/>
</dbReference>
<proteinExistence type="inferred from homology"/>
<feature type="transmembrane region" description="Helical" evidence="8">
    <location>
        <begin position="59"/>
        <end position="77"/>
    </location>
</feature>
<evidence type="ECO:0000256" key="2">
    <source>
        <dbReference type="ARBA" id="ARBA00022676"/>
    </source>
</evidence>
<gene>
    <name evidence="9" type="ORF">SAMN04488242_1748</name>
</gene>
<keyword evidence="4 8" id="KW-0812">Transmembrane</keyword>
<evidence type="ECO:0000256" key="1">
    <source>
        <dbReference type="ARBA" id="ARBA00004141"/>
    </source>
</evidence>
<sequence>MADGGWRTDLANAARSRAVWVGFAGSLCILLGSLSPAYLPQASPIWDWLPRSGPGLATVRWTGTVLTLLGLMALLEAWFRLRPAARRRRGRPQLRNWAVLAIVASPLLVAPPVFSHDAYSYVAHGWLLHNQLDPYQIGPGALPGYFADQVAWVWRETPAPYGPLALRTSHLLVILAGFDPVWAALLHRIPALLGVGLIGYFVPRIARLVGVSRSGASWFATLNPILIIDFIGGAHNDSLMTGLMVFGIWLTLRHRSWWAGAMVIGIAAAIKQPALLAAVALPFMVRPWTSWRPRPLAAAMGRALTSLAIAVAVFVAITWATGLGFGWINATDVPGRVDTVSPVTILGRVLQYPATAFGWDPTGSAVFDVIRKLGVVVMVVGMVWFAILYLGRRPIRFVSWSLLWFSLTAPALHSWYLLWGGVLLPMTSPGRRTVRAAIVATVVLLAYNALNFGIRNGLWVIMLILVGAAYWTIHTHELSQPIDDEESVFE</sequence>
<feature type="transmembrane region" description="Helical" evidence="8">
    <location>
        <begin position="215"/>
        <end position="236"/>
    </location>
</feature>
<keyword evidence="2 9" id="KW-0328">Glycosyltransferase</keyword>
<comment type="similarity">
    <text evidence="7">Belongs to the MptA/B family.</text>
</comment>
<dbReference type="InterPro" id="IPR049829">
    <property type="entry name" value="MptA/B-like"/>
</dbReference>
<evidence type="ECO:0000256" key="3">
    <source>
        <dbReference type="ARBA" id="ARBA00022679"/>
    </source>
</evidence>
<feature type="transmembrane region" description="Helical" evidence="8">
    <location>
        <begin position="457"/>
        <end position="473"/>
    </location>
</feature>